<protein>
    <submittedName>
        <fullName evidence="1">808_t:CDS:1</fullName>
    </submittedName>
</protein>
<dbReference type="Proteomes" id="UP000789570">
    <property type="component" value="Unassembled WGS sequence"/>
</dbReference>
<evidence type="ECO:0000313" key="2">
    <source>
        <dbReference type="Proteomes" id="UP000789570"/>
    </source>
</evidence>
<proteinExistence type="predicted"/>
<gene>
    <name evidence="1" type="ORF">FCALED_LOCUS16592</name>
</gene>
<name>A0A9N9IXD5_9GLOM</name>
<dbReference type="EMBL" id="CAJVPQ010020119">
    <property type="protein sequence ID" value="CAG8755523.1"/>
    <property type="molecule type" value="Genomic_DNA"/>
</dbReference>
<comment type="caution">
    <text evidence="1">The sequence shown here is derived from an EMBL/GenBank/DDBJ whole genome shotgun (WGS) entry which is preliminary data.</text>
</comment>
<sequence length="145" mass="17244">MRSIFTKKPSTLLLVAGDSDYVPLLEEAKEENWKIETWFWDGSSLFPTGMSSELRRILSYVSLDNYYKSFIYIIGLNYTNNKYTLEISGNIIKDWRYRNETLMECFCELGLFGRWHWVDDTTALLYFEKNKQLEDAKSLLERKHP</sequence>
<organism evidence="1 2">
    <name type="scientific">Funneliformis caledonium</name>
    <dbReference type="NCBI Taxonomy" id="1117310"/>
    <lineage>
        <taxon>Eukaryota</taxon>
        <taxon>Fungi</taxon>
        <taxon>Fungi incertae sedis</taxon>
        <taxon>Mucoromycota</taxon>
        <taxon>Glomeromycotina</taxon>
        <taxon>Glomeromycetes</taxon>
        <taxon>Glomerales</taxon>
        <taxon>Glomeraceae</taxon>
        <taxon>Funneliformis</taxon>
    </lineage>
</organism>
<reference evidence="1" key="1">
    <citation type="submission" date="2021-06" db="EMBL/GenBank/DDBJ databases">
        <authorList>
            <person name="Kallberg Y."/>
            <person name="Tangrot J."/>
            <person name="Rosling A."/>
        </authorList>
    </citation>
    <scope>NUCLEOTIDE SEQUENCE</scope>
    <source>
        <strain evidence="1">UK204</strain>
    </source>
</reference>
<feature type="non-terminal residue" evidence="1">
    <location>
        <position position="145"/>
    </location>
</feature>
<dbReference type="AlphaFoldDB" id="A0A9N9IXD5"/>
<dbReference type="OrthoDB" id="2311180at2759"/>
<dbReference type="Gene3D" id="3.40.50.1010">
    <property type="entry name" value="5'-nuclease"/>
    <property type="match status" value="1"/>
</dbReference>
<accession>A0A9N9IXD5</accession>
<evidence type="ECO:0000313" key="1">
    <source>
        <dbReference type="EMBL" id="CAG8755523.1"/>
    </source>
</evidence>
<keyword evidence="2" id="KW-1185">Reference proteome</keyword>